<dbReference type="GO" id="GO:0022857">
    <property type="term" value="F:transmembrane transporter activity"/>
    <property type="evidence" value="ECO:0007669"/>
    <property type="project" value="InterPro"/>
</dbReference>
<feature type="transmembrane region" description="Helical" evidence="6">
    <location>
        <begin position="166"/>
        <end position="185"/>
    </location>
</feature>
<evidence type="ECO:0000256" key="2">
    <source>
        <dbReference type="ARBA" id="ARBA00022692"/>
    </source>
</evidence>
<dbReference type="Gene3D" id="1.20.1720.10">
    <property type="entry name" value="Multidrug resistance protein D"/>
    <property type="match status" value="1"/>
</dbReference>
<keyword evidence="10" id="KW-1185">Reference proteome</keyword>
<feature type="transmembrane region" description="Helical" evidence="6">
    <location>
        <begin position="46"/>
        <end position="66"/>
    </location>
</feature>
<sequence>MSEPNSKRRAALLVVLLTGQAMASMDTSIAAVAAPTIRADLAGPPALAQLVLAGYTLAFAVLVVTGARLGSRHGPGRVFLLGLAGFTVASLACGLAPGPGSLVLARVVQGATAALLVPQVLTLIQARFDGAARARAIGAYSMILALGVAAGQVVGGLLVTLDLGGLAWRAAFLVNVPVGVLLLALGRRVLAAAPDPRGREALDPPGVLLLCTAMLTLVVPLVLGRDLGWPGWSVPAVAAAGAVGLGLFLRYEDRLARRGGAPLLDVTVLRLPGVAVGLLAAATVMGCYAGFLFNLTLWLQDGLRMNALGAGLAFLPYAAGFALCGLGVPRLPGRWRDALPVAGPPVLAVVVLAVWALSRDGWPWPGAAALLLVGGAAHAAAFSPLVARLAAVVPVGAAAALSALVSTGTLLAAVLGVALLGGLHLSRSPVVAATATAALLLAGAGAAHRSRRAARLDHQPDDPRAAARPDHQPDDRRDGSRQERATSAR</sequence>
<evidence type="ECO:0000256" key="4">
    <source>
        <dbReference type="ARBA" id="ARBA00023136"/>
    </source>
</evidence>
<feature type="transmembrane region" description="Helical" evidence="6">
    <location>
        <begin position="364"/>
        <end position="387"/>
    </location>
</feature>
<dbReference type="InterPro" id="IPR020846">
    <property type="entry name" value="MFS_dom"/>
</dbReference>
<dbReference type="PANTHER" id="PTHR42718">
    <property type="entry name" value="MAJOR FACILITATOR SUPERFAMILY MULTIDRUG TRANSPORTER MFSC"/>
    <property type="match status" value="1"/>
</dbReference>
<evidence type="ECO:0000313" key="9">
    <source>
        <dbReference type="EMBL" id="SCG40217.1"/>
    </source>
</evidence>
<evidence type="ECO:0000259" key="8">
    <source>
        <dbReference type="PROSITE" id="PS50850"/>
    </source>
</evidence>
<organism evidence="9 10">
    <name type="scientific">Micromonospora echinaurantiaca</name>
    <dbReference type="NCBI Taxonomy" id="47857"/>
    <lineage>
        <taxon>Bacteria</taxon>
        <taxon>Bacillati</taxon>
        <taxon>Actinomycetota</taxon>
        <taxon>Actinomycetes</taxon>
        <taxon>Micromonosporales</taxon>
        <taxon>Micromonosporaceae</taxon>
        <taxon>Micromonospora</taxon>
    </lineage>
</organism>
<keyword evidence="3 6" id="KW-1133">Transmembrane helix</keyword>
<feature type="transmembrane region" description="Helical" evidence="6">
    <location>
        <begin position="338"/>
        <end position="358"/>
    </location>
</feature>
<dbReference type="EMBL" id="LT607750">
    <property type="protein sequence ID" value="SCG40217.1"/>
    <property type="molecule type" value="Genomic_DNA"/>
</dbReference>
<feature type="domain" description="Major facilitator superfamily (MFS) profile" evidence="8">
    <location>
        <begin position="12"/>
        <end position="455"/>
    </location>
</feature>
<feature type="transmembrane region" description="Helical" evidence="6">
    <location>
        <begin position="269"/>
        <end position="293"/>
    </location>
</feature>
<feature type="transmembrane region" description="Helical" evidence="6">
    <location>
        <begin position="103"/>
        <end position="124"/>
    </location>
</feature>
<name>A0A1C5H2W9_9ACTN</name>
<feature type="transmembrane region" description="Helical" evidence="6">
    <location>
        <begin position="136"/>
        <end position="160"/>
    </location>
</feature>
<keyword evidence="4 6" id="KW-0472">Membrane</keyword>
<dbReference type="InterPro" id="IPR036259">
    <property type="entry name" value="MFS_trans_sf"/>
</dbReference>
<keyword evidence="2 6" id="KW-0812">Transmembrane</keyword>
<feature type="transmembrane region" description="Helical" evidence="6">
    <location>
        <begin position="229"/>
        <end position="249"/>
    </location>
</feature>
<protein>
    <submittedName>
        <fullName evidence="9">Major Facilitator Superfamily protein</fullName>
    </submittedName>
</protein>
<feature type="signal peptide" evidence="7">
    <location>
        <begin position="1"/>
        <end position="23"/>
    </location>
</feature>
<feature type="chain" id="PRO_5038858569" evidence="7">
    <location>
        <begin position="24"/>
        <end position="489"/>
    </location>
</feature>
<feature type="transmembrane region" description="Helical" evidence="6">
    <location>
        <begin position="305"/>
        <end position="326"/>
    </location>
</feature>
<dbReference type="InterPro" id="IPR011701">
    <property type="entry name" value="MFS"/>
</dbReference>
<evidence type="ECO:0000256" key="7">
    <source>
        <dbReference type="SAM" id="SignalP"/>
    </source>
</evidence>
<dbReference type="AlphaFoldDB" id="A0A1C5H2W9"/>
<reference evidence="9 10" key="1">
    <citation type="submission" date="2016-06" db="EMBL/GenBank/DDBJ databases">
        <authorList>
            <person name="Kjaerup R.B."/>
            <person name="Dalgaard T.S."/>
            <person name="Juul-Madsen H.R."/>
        </authorList>
    </citation>
    <scope>NUCLEOTIDE SEQUENCE [LARGE SCALE GENOMIC DNA]</scope>
    <source>
        <strain evidence="9 10">DSM 43904</strain>
    </source>
</reference>
<dbReference type="PROSITE" id="PS50850">
    <property type="entry name" value="MFS"/>
    <property type="match status" value="1"/>
</dbReference>
<dbReference type="SUPFAM" id="SSF103473">
    <property type="entry name" value="MFS general substrate transporter"/>
    <property type="match status" value="1"/>
</dbReference>
<evidence type="ECO:0000256" key="3">
    <source>
        <dbReference type="ARBA" id="ARBA00022989"/>
    </source>
</evidence>
<dbReference type="PRINTS" id="PR01036">
    <property type="entry name" value="TCRTETB"/>
</dbReference>
<dbReference type="GO" id="GO:0005886">
    <property type="term" value="C:plasma membrane"/>
    <property type="evidence" value="ECO:0007669"/>
    <property type="project" value="UniProtKB-SubCell"/>
</dbReference>
<feature type="transmembrane region" description="Helical" evidence="6">
    <location>
        <begin position="206"/>
        <end position="223"/>
    </location>
</feature>
<dbReference type="PANTHER" id="PTHR42718:SF39">
    <property type="entry name" value="ACTINORHODIN TRANSPORTER-RELATED"/>
    <property type="match status" value="1"/>
</dbReference>
<dbReference type="Proteomes" id="UP000198217">
    <property type="component" value="Chromosome I"/>
</dbReference>
<evidence type="ECO:0000256" key="6">
    <source>
        <dbReference type="SAM" id="Phobius"/>
    </source>
</evidence>
<dbReference type="Pfam" id="PF07690">
    <property type="entry name" value="MFS_1"/>
    <property type="match status" value="1"/>
</dbReference>
<feature type="transmembrane region" description="Helical" evidence="6">
    <location>
        <begin position="78"/>
        <end position="97"/>
    </location>
</feature>
<proteinExistence type="predicted"/>
<evidence type="ECO:0000256" key="1">
    <source>
        <dbReference type="ARBA" id="ARBA00004651"/>
    </source>
</evidence>
<feature type="transmembrane region" description="Helical" evidence="6">
    <location>
        <begin position="429"/>
        <end position="447"/>
    </location>
</feature>
<evidence type="ECO:0000256" key="5">
    <source>
        <dbReference type="SAM" id="MobiDB-lite"/>
    </source>
</evidence>
<feature type="region of interest" description="Disordered" evidence="5">
    <location>
        <begin position="451"/>
        <end position="489"/>
    </location>
</feature>
<feature type="transmembrane region" description="Helical" evidence="6">
    <location>
        <begin position="399"/>
        <end position="423"/>
    </location>
</feature>
<dbReference type="RefSeq" id="WP_088992569.1">
    <property type="nucleotide sequence ID" value="NZ_LT607750.1"/>
</dbReference>
<feature type="compositionally biased region" description="Basic and acidic residues" evidence="5">
    <location>
        <begin position="454"/>
        <end position="489"/>
    </location>
</feature>
<comment type="subcellular location">
    <subcellularLocation>
        <location evidence="1">Cell membrane</location>
        <topology evidence="1">Multi-pass membrane protein</topology>
    </subcellularLocation>
</comment>
<evidence type="ECO:0000313" key="10">
    <source>
        <dbReference type="Proteomes" id="UP000198217"/>
    </source>
</evidence>
<accession>A0A1C5H2W9</accession>
<gene>
    <name evidence="9" type="ORF">GA0070609_0842</name>
</gene>
<dbReference type="CDD" id="cd17321">
    <property type="entry name" value="MFS_MMR_MDR_like"/>
    <property type="match status" value="1"/>
</dbReference>
<keyword evidence="7" id="KW-0732">Signal</keyword>